<keyword evidence="4" id="KW-1185">Reference proteome</keyword>
<dbReference type="OrthoDB" id="439047at2759"/>
<keyword evidence="2" id="KW-0812">Transmembrane</keyword>
<feature type="transmembrane region" description="Helical" evidence="2">
    <location>
        <begin position="458"/>
        <end position="483"/>
    </location>
</feature>
<proteinExistence type="predicted"/>
<organism evidence="3 4">
    <name type="scientific">Symbiodinium necroappetens</name>
    <dbReference type="NCBI Taxonomy" id="1628268"/>
    <lineage>
        <taxon>Eukaryota</taxon>
        <taxon>Sar</taxon>
        <taxon>Alveolata</taxon>
        <taxon>Dinophyceae</taxon>
        <taxon>Suessiales</taxon>
        <taxon>Symbiodiniaceae</taxon>
        <taxon>Symbiodinium</taxon>
    </lineage>
</organism>
<feature type="transmembrane region" description="Helical" evidence="2">
    <location>
        <begin position="155"/>
        <end position="177"/>
    </location>
</feature>
<evidence type="ECO:0000313" key="3">
    <source>
        <dbReference type="EMBL" id="CAE7537647.1"/>
    </source>
</evidence>
<feature type="transmembrane region" description="Helical" evidence="2">
    <location>
        <begin position="189"/>
        <end position="207"/>
    </location>
</feature>
<dbReference type="Proteomes" id="UP000601435">
    <property type="component" value="Unassembled WGS sequence"/>
</dbReference>
<evidence type="ECO:0000256" key="2">
    <source>
        <dbReference type="SAM" id="Phobius"/>
    </source>
</evidence>
<feature type="transmembrane region" description="Helical" evidence="2">
    <location>
        <begin position="117"/>
        <end position="134"/>
    </location>
</feature>
<gene>
    <name evidence="3" type="ORF">SNEC2469_LOCUS15471</name>
</gene>
<feature type="transmembrane region" description="Helical" evidence="2">
    <location>
        <begin position="279"/>
        <end position="303"/>
    </location>
</feature>
<keyword evidence="2" id="KW-1133">Transmembrane helix</keyword>
<feature type="non-terminal residue" evidence="3">
    <location>
        <position position="507"/>
    </location>
</feature>
<keyword evidence="1" id="KW-0175">Coiled coil</keyword>
<accession>A0A812TIU0</accession>
<protein>
    <submittedName>
        <fullName evidence="3">Uncharacterized protein</fullName>
    </submittedName>
</protein>
<keyword evidence="2" id="KW-0472">Membrane</keyword>
<dbReference type="AlphaFoldDB" id="A0A812TIU0"/>
<evidence type="ECO:0000256" key="1">
    <source>
        <dbReference type="SAM" id="Coils"/>
    </source>
</evidence>
<sequence length="507" mass="54971">VHSDVQHLADGLATENKKVQDDIQQMADGLATENEKVREDVQKLADRLATESKKAADAGSGEDAKSLLQEAKAEVQAVEKSAQSTAEHIQRLTDGLGADEPQETYEIHADAGIPWNAVWPCVILVALIYIYLAVGIFMPDPMGYERVDVDGRDPALVLAALLYWVVMPIALVTLGFGATCEEGAPNVAYITYGVCFVIHFACIFWAMTGSLKRRLHDSTPKLIFMLGLAALEHFDMASDALFTGTSAACSEQITSLWLQSWHEVPGGDLMVPVLDKMGFSGVALMLFVTAAYVPQLLCVYAPFAPVGSPAFALMIILWAAFGWLEGLTVMVAVYFAVVCTEPGRLQMNALRRRVASGDEELVLFIGAEVVQLDEEDVEARMHVIIGTKLVLENLLQLWLQSSYLSLSFETMDSFARLQAMASIGVGLLVAGGKGLQLSAFLLPILMKDPGSVCRDFDPLLLFLGVIGVGMMLAGFGGLAWIVAKVVFVFRCESHVWNLTTGCVSPET</sequence>
<comment type="caution">
    <text evidence="3">The sequence shown here is derived from an EMBL/GenBank/DDBJ whole genome shotgun (WGS) entry which is preliminary data.</text>
</comment>
<name>A0A812TIU0_9DINO</name>
<reference evidence="3" key="1">
    <citation type="submission" date="2021-02" db="EMBL/GenBank/DDBJ databases">
        <authorList>
            <person name="Dougan E. K."/>
            <person name="Rhodes N."/>
            <person name="Thang M."/>
            <person name="Chan C."/>
        </authorList>
    </citation>
    <scope>NUCLEOTIDE SEQUENCE</scope>
</reference>
<feature type="transmembrane region" description="Helical" evidence="2">
    <location>
        <begin position="315"/>
        <end position="337"/>
    </location>
</feature>
<dbReference type="EMBL" id="CAJNJA010025128">
    <property type="protein sequence ID" value="CAE7537647.1"/>
    <property type="molecule type" value="Genomic_DNA"/>
</dbReference>
<feature type="transmembrane region" description="Helical" evidence="2">
    <location>
        <begin position="421"/>
        <end position="446"/>
    </location>
</feature>
<feature type="coiled-coil region" evidence="1">
    <location>
        <begin position="27"/>
        <end position="88"/>
    </location>
</feature>
<evidence type="ECO:0000313" key="4">
    <source>
        <dbReference type="Proteomes" id="UP000601435"/>
    </source>
</evidence>